<dbReference type="Proteomes" id="UP000315825">
    <property type="component" value="Unassembled WGS sequence"/>
</dbReference>
<organism evidence="1 2">
    <name type="scientific">SAR86 cluster bacterium</name>
    <dbReference type="NCBI Taxonomy" id="2030880"/>
    <lineage>
        <taxon>Bacteria</taxon>
        <taxon>Pseudomonadati</taxon>
        <taxon>Pseudomonadota</taxon>
        <taxon>Gammaproteobacteria</taxon>
        <taxon>SAR86 cluster</taxon>
    </lineage>
</organism>
<reference evidence="1 2" key="1">
    <citation type="submission" date="2019-02" db="EMBL/GenBank/DDBJ databases">
        <title>Prokaryotic population dynamics and viral predation in marine succession experiment using metagenomics: the confinement effect.</title>
        <authorList>
            <person name="Haro-Moreno J.M."/>
            <person name="Rodriguez-Valera F."/>
            <person name="Lopez-Perez M."/>
        </authorList>
    </citation>
    <scope>NUCLEOTIDE SEQUENCE [LARGE SCALE GENOMIC DNA]</scope>
    <source>
        <strain evidence="1">MED-G159</strain>
    </source>
</reference>
<dbReference type="Pfam" id="PF04445">
    <property type="entry name" value="SAM_MT"/>
    <property type="match status" value="1"/>
</dbReference>
<comment type="caution">
    <text evidence="1">The sequence shown here is derived from an EMBL/GenBank/DDBJ whole genome shotgun (WGS) entry which is preliminary data.</text>
</comment>
<evidence type="ECO:0008006" key="3">
    <source>
        <dbReference type="Google" id="ProtNLM"/>
    </source>
</evidence>
<dbReference type="PANTHER" id="PTHR36112:SF1">
    <property type="entry name" value="RIBOSOMAL RNA SMALL SUBUNIT METHYLTRANSFERASE J"/>
    <property type="match status" value="1"/>
</dbReference>
<proteinExistence type="predicted"/>
<accession>A0A520N170</accession>
<evidence type="ECO:0000313" key="2">
    <source>
        <dbReference type="Proteomes" id="UP000315825"/>
    </source>
</evidence>
<dbReference type="InterPro" id="IPR007536">
    <property type="entry name" value="16SrRNA_methylTrfase_J"/>
</dbReference>
<dbReference type="CDD" id="cd02440">
    <property type="entry name" value="AdoMet_MTases"/>
    <property type="match status" value="1"/>
</dbReference>
<dbReference type="AlphaFoldDB" id="A0A520N170"/>
<protein>
    <recommendedName>
        <fullName evidence="3">Ribosomal RNA small subunit methyltransferase J</fullName>
    </recommendedName>
</protein>
<gene>
    <name evidence="1" type="ORF">EVA92_00345</name>
</gene>
<evidence type="ECO:0000313" key="1">
    <source>
        <dbReference type="EMBL" id="RZO27228.1"/>
    </source>
</evidence>
<dbReference type="SUPFAM" id="SSF53335">
    <property type="entry name" value="S-adenosyl-L-methionine-dependent methyltransferases"/>
    <property type="match status" value="1"/>
</dbReference>
<dbReference type="GO" id="GO:0008990">
    <property type="term" value="F:rRNA (guanine-N2-)-methyltransferase activity"/>
    <property type="evidence" value="ECO:0007669"/>
    <property type="project" value="InterPro"/>
</dbReference>
<dbReference type="EMBL" id="SHBE01000001">
    <property type="protein sequence ID" value="RZO27228.1"/>
    <property type="molecule type" value="Genomic_DNA"/>
</dbReference>
<sequence length="243" mass="27768">MSDVNAIYFQNQTFKNIAANYAKKYNLPLTTKIPITPFINISDETFISFDELSLKNNFNEGSFKNRIINFQRENLLKKAIGHKKKPYKKILDVTGGLGHDSFLFALLGHEVTLVERNTGLCILFEEALRNLPKTTYFEKAKSKINVLNENSEKFLNELDIYDVIYVDPMFDIKSKAGRSGQLNTMQKYLSDQSDVSITLIGGNFKRMVIKRPISFNQSKSLKPQITVKGKAVVFHVFLKNPNN</sequence>
<dbReference type="PANTHER" id="PTHR36112">
    <property type="entry name" value="RIBOSOMAL RNA SMALL SUBUNIT METHYLTRANSFERASE J"/>
    <property type="match status" value="1"/>
</dbReference>
<dbReference type="InterPro" id="IPR029063">
    <property type="entry name" value="SAM-dependent_MTases_sf"/>
</dbReference>
<name>A0A520N170_9GAMM</name>
<dbReference type="Gene3D" id="3.40.50.150">
    <property type="entry name" value="Vaccinia Virus protein VP39"/>
    <property type="match status" value="1"/>
</dbReference>